<dbReference type="PATRIC" id="fig|1653479.3.peg.5107"/>
<evidence type="ECO:0000313" key="2">
    <source>
        <dbReference type="Proteomes" id="UP000076038"/>
    </source>
</evidence>
<name>A0A143QU49_RHOFA</name>
<reference evidence="2" key="2">
    <citation type="submission" date="2016-04" db="EMBL/GenBank/DDBJ databases">
        <title>Complete Genome and Plasmid Sequences for Rhodococcus fascians D188 and Draft Sequences for Rhodococcus spp. Isolates PBTS 1 and PBTS 2.</title>
        <authorList>
            <person name="Stamer R."/>
            <person name="Vereecke D."/>
            <person name="Zhang Y."/>
            <person name="Schilkey F."/>
            <person name="Devitt N."/>
            <person name="Randall J."/>
        </authorList>
    </citation>
    <scope>NUCLEOTIDE SEQUENCE [LARGE SCALE GENOMIC DNA]</scope>
    <source>
        <strain evidence="2">PBTS2</strain>
        <plasmid evidence="2">unnamed1</plasmid>
    </source>
</reference>
<sequence>MNAHTRGTSPARRRRALAAGITAAAVLAISGCGGTPDSDPIPEGTDAHVQIDPLDPAGLDASGAATTAMNAILSWQPAVDASKADALARARPWITTPLIDTLDAPQSTTGLRPDREWDAWARSKDTLTATCWPVEGATNPPAGMRTVIVDLECRQRVLHADGSSTQRPVEPWRATVITTPNGWKLSDFRYRT</sequence>
<dbReference type="KEGG" id="rhs:A3Q41_05037"/>
<organism evidence="1 2">
    <name type="scientific">Rhodococcoides fascians</name>
    <name type="common">Rhodococcus fascians</name>
    <dbReference type="NCBI Taxonomy" id="1828"/>
    <lineage>
        <taxon>Bacteria</taxon>
        <taxon>Bacillati</taxon>
        <taxon>Actinomycetota</taxon>
        <taxon>Actinomycetes</taxon>
        <taxon>Mycobacteriales</taxon>
        <taxon>Nocardiaceae</taxon>
        <taxon>Rhodococcoides</taxon>
    </lineage>
</organism>
<evidence type="ECO:0008006" key="3">
    <source>
        <dbReference type="Google" id="ProtNLM"/>
    </source>
</evidence>
<gene>
    <name evidence="1" type="ORF">A3Q41_05037</name>
</gene>
<evidence type="ECO:0000313" key="1">
    <source>
        <dbReference type="EMBL" id="AMY26292.1"/>
    </source>
</evidence>
<protein>
    <recommendedName>
        <fullName evidence="3">Lipoprotein</fullName>
    </recommendedName>
</protein>
<reference evidence="1 2" key="1">
    <citation type="journal article" date="2016" name="Genome Announc.">
        <title>Complete Genome and Plasmid Sequences for Rhodococcus fascians D188 and Draft Sequences for Rhodococcus Isolates PBTS 1 and PBTS 2.</title>
        <authorList>
            <person name="Stamler R.A."/>
            <person name="Vereecke D."/>
            <person name="Zhang Y."/>
            <person name="Schilkey F."/>
            <person name="Devitt N."/>
            <person name="Randall J.J."/>
        </authorList>
    </citation>
    <scope>NUCLEOTIDE SEQUENCE [LARGE SCALE GENOMIC DNA]</scope>
    <source>
        <strain evidence="1 2">PBTS2</strain>
        <plasmid evidence="1">unnamed1</plasmid>
    </source>
</reference>
<dbReference type="AlphaFoldDB" id="A0A143QU49"/>
<dbReference type="Proteomes" id="UP000076038">
    <property type="component" value="Plasmid unnamed1"/>
</dbReference>
<keyword evidence="2" id="KW-1185">Reference proteome</keyword>
<dbReference type="PROSITE" id="PS51257">
    <property type="entry name" value="PROKAR_LIPOPROTEIN"/>
    <property type="match status" value="1"/>
</dbReference>
<dbReference type="RefSeq" id="WP_063217004.1">
    <property type="nucleotide sequence ID" value="NZ_CP015221.1"/>
</dbReference>
<proteinExistence type="predicted"/>
<accession>A0A143QU49</accession>
<keyword evidence="1" id="KW-0614">Plasmid</keyword>
<geneLocation type="plasmid" evidence="1 2">
    <name>unnamed1</name>
</geneLocation>
<dbReference type="EMBL" id="CP015221">
    <property type="protein sequence ID" value="AMY26292.1"/>
    <property type="molecule type" value="Genomic_DNA"/>
</dbReference>